<dbReference type="Pfam" id="PF12833">
    <property type="entry name" value="HTH_18"/>
    <property type="match status" value="1"/>
</dbReference>
<evidence type="ECO:0000313" key="6">
    <source>
        <dbReference type="EMBL" id="MFC6635064.1"/>
    </source>
</evidence>
<dbReference type="PANTHER" id="PTHR47894:SF4">
    <property type="entry name" value="HTH-TYPE TRANSCRIPTIONAL REGULATOR GADX"/>
    <property type="match status" value="1"/>
</dbReference>
<dbReference type="InterPro" id="IPR018062">
    <property type="entry name" value="HTH_AraC-typ_CS"/>
</dbReference>
<keyword evidence="1" id="KW-0805">Transcription regulation</keyword>
<dbReference type="InterPro" id="IPR018060">
    <property type="entry name" value="HTH_AraC"/>
</dbReference>
<evidence type="ECO:0000256" key="2">
    <source>
        <dbReference type="ARBA" id="ARBA00023125"/>
    </source>
</evidence>
<evidence type="ECO:0000259" key="5">
    <source>
        <dbReference type="PROSITE" id="PS01124"/>
    </source>
</evidence>
<comment type="caution">
    <text evidence="6">The sequence shown here is derived from an EMBL/GenBank/DDBJ whole genome shotgun (WGS) entry which is preliminary data.</text>
</comment>
<feature type="domain" description="HTH araC/xylS-type" evidence="5">
    <location>
        <begin position="230"/>
        <end position="328"/>
    </location>
</feature>
<keyword evidence="3" id="KW-0804">Transcription</keyword>
<feature type="region of interest" description="Disordered" evidence="4">
    <location>
        <begin position="330"/>
        <end position="350"/>
    </location>
</feature>
<dbReference type="InterPro" id="IPR009057">
    <property type="entry name" value="Homeodomain-like_sf"/>
</dbReference>
<gene>
    <name evidence="6" type="ORF">ACFQBM_17375</name>
</gene>
<evidence type="ECO:0000313" key="7">
    <source>
        <dbReference type="Proteomes" id="UP001596425"/>
    </source>
</evidence>
<evidence type="ECO:0000256" key="1">
    <source>
        <dbReference type="ARBA" id="ARBA00023015"/>
    </source>
</evidence>
<dbReference type="PROSITE" id="PS01124">
    <property type="entry name" value="HTH_ARAC_FAMILY_2"/>
    <property type="match status" value="1"/>
</dbReference>
<dbReference type="Proteomes" id="UP001596425">
    <property type="component" value="Unassembled WGS sequence"/>
</dbReference>
<evidence type="ECO:0000256" key="4">
    <source>
        <dbReference type="SAM" id="MobiDB-lite"/>
    </source>
</evidence>
<sequence>MLPMVRASALSGYKKLLRSYGVDTDQLFARLSLPASFLDRPDTMIPLETKVELLELGATLSGREQFGLELAQQQNISMLGALGLLVQQSPTLRDALHTLVASIGLAVQGLDVWLEEEGELAYLRSTYRLEGPSAQSRQHNDNTLAGAYNIISFLLDEPLPLRAVYLCGPQPAATAPYDALLHAPLVFDSDYNGLVFESRYLDRPVVGANPEMRGLIDSYLKKRQLREFPERLLWIITNLLPRGSVTLETVAEKIDMAPRTLQAKLSQQGTSFQQLLDRARIEQVCTYMLDGDLNLTEIAELVGYSQLSALTRSFKRIMGASPAAWRRQQVTPLAPSVKSPAPSVNSPDGN</sequence>
<dbReference type="EMBL" id="JBHSVR010000001">
    <property type="protein sequence ID" value="MFC6635064.1"/>
    <property type="molecule type" value="Genomic_DNA"/>
</dbReference>
<evidence type="ECO:0000256" key="3">
    <source>
        <dbReference type="ARBA" id="ARBA00023163"/>
    </source>
</evidence>
<dbReference type="PROSITE" id="PS00041">
    <property type="entry name" value="HTH_ARAC_FAMILY_1"/>
    <property type="match status" value="1"/>
</dbReference>
<proteinExistence type="predicted"/>
<keyword evidence="7" id="KW-1185">Reference proteome</keyword>
<dbReference type="SUPFAM" id="SSF46689">
    <property type="entry name" value="Homeodomain-like"/>
    <property type="match status" value="1"/>
</dbReference>
<accession>A0ABW1YUF5</accession>
<name>A0ABW1YUF5_9GAMM</name>
<organism evidence="6 7">
    <name type="scientific">Microbulbifer taiwanensis</name>
    <dbReference type="NCBI Taxonomy" id="986746"/>
    <lineage>
        <taxon>Bacteria</taxon>
        <taxon>Pseudomonadati</taxon>
        <taxon>Pseudomonadota</taxon>
        <taxon>Gammaproteobacteria</taxon>
        <taxon>Cellvibrionales</taxon>
        <taxon>Microbulbiferaceae</taxon>
        <taxon>Microbulbifer</taxon>
    </lineage>
</organism>
<dbReference type="InterPro" id="IPR032687">
    <property type="entry name" value="AraC-type_N"/>
</dbReference>
<keyword evidence="2" id="KW-0238">DNA-binding</keyword>
<dbReference type="Pfam" id="PF12625">
    <property type="entry name" value="Arabinose_bd"/>
    <property type="match status" value="1"/>
</dbReference>
<reference evidence="7" key="1">
    <citation type="journal article" date="2019" name="Int. J. Syst. Evol. Microbiol.">
        <title>The Global Catalogue of Microorganisms (GCM) 10K type strain sequencing project: providing services to taxonomists for standard genome sequencing and annotation.</title>
        <authorList>
            <consortium name="The Broad Institute Genomics Platform"/>
            <consortium name="The Broad Institute Genome Sequencing Center for Infectious Disease"/>
            <person name="Wu L."/>
            <person name="Ma J."/>
        </authorList>
    </citation>
    <scope>NUCLEOTIDE SEQUENCE [LARGE SCALE GENOMIC DNA]</scope>
    <source>
        <strain evidence="7">CGMCC 1.13718</strain>
    </source>
</reference>
<dbReference type="SMART" id="SM00342">
    <property type="entry name" value="HTH_ARAC"/>
    <property type="match status" value="1"/>
</dbReference>
<dbReference type="PANTHER" id="PTHR47894">
    <property type="entry name" value="HTH-TYPE TRANSCRIPTIONAL REGULATOR GADX"/>
    <property type="match status" value="1"/>
</dbReference>
<dbReference type="Gene3D" id="1.10.10.60">
    <property type="entry name" value="Homeodomain-like"/>
    <property type="match status" value="1"/>
</dbReference>
<dbReference type="RefSeq" id="WP_193193289.1">
    <property type="nucleotide sequence ID" value="NZ_JACZFR010000043.1"/>
</dbReference>
<protein>
    <submittedName>
        <fullName evidence="6">AraC family transcriptional regulator</fullName>
    </submittedName>
</protein>